<reference evidence="2 3" key="1">
    <citation type="submission" date="2013-10" db="EMBL/GenBank/DDBJ databases">
        <title>The Genome Sequence of Helicobacter canis NCTC 12740.</title>
        <authorList>
            <consortium name="The Broad Institute Genomics Platform"/>
            <person name="Earl A."/>
            <person name="Fox J.G."/>
            <person name="Shen Z."/>
            <person name="Young S.K."/>
            <person name="Zeng Q."/>
            <person name="Gargeya S."/>
            <person name="Fitzgerald M."/>
            <person name="Abouelleil A."/>
            <person name="Alvarado L."/>
            <person name="Chapman S.B."/>
            <person name="Gainer-Dewar J."/>
            <person name="Goldberg J."/>
            <person name="Griggs A."/>
            <person name="Gujja S."/>
            <person name="Hansen M."/>
            <person name="Howarth C."/>
            <person name="Imamovic A."/>
            <person name="Ireland A."/>
            <person name="Larimer J."/>
            <person name="McCowan C."/>
            <person name="Murphy C."/>
            <person name="Pearson M."/>
            <person name="Poon T.W."/>
            <person name="Priest M."/>
            <person name="Roberts A."/>
            <person name="Saif S."/>
            <person name="Shea T."/>
            <person name="Sykes S."/>
            <person name="Wortman J."/>
            <person name="Nusbaum C."/>
            <person name="Birren B."/>
        </authorList>
    </citation>
    <scope>NUCLEOTIDE SEQUENCE [LARGE SCALE GENOMIC DNA]</scope>
    <source>
        <strain evidence="2 3">NCTC 12740</strain>
    </source>
</reference>
<name>V8CIV0_9HELI</name>
<protein>
    <submittedName>
        <fullName evidence="2">Uncharacterized protein</fullName>
    </submittedName>
</protein>
<keyword evidence="3" id="KW-1185">Reference proteome</keyword>
<organism evidence="2 3">
    <name type="scientific">Helicobacter canis NCTC 12740</name>
    <dbReference type="NCBI Taxonomy" id="1357399"/>
    <lineage>
        <taxon>Bacteria</taxon>
        <taxon>Pseudomonadati</taxon>
        <taxon>Campylobacterota</taxon>
        <taxon>Epsilonproteobacteria</taxon>
        <taxon>Campylobacterales</taxon>
        <taxon>Helicobacteraceae</taxon>
        <taxon>Helicobacter</taxon>
    </lineage>
</organism>
<sequence length="89" mass="10092">MTTKKQVFKNANFYKTPEILQSNRRQDFAMILGVFKAVARAHTWAYVTADTAAESTKSAQKPTPKLKRSKSNDTSRTRASPLYRLPSKL</sequence>
<dbReference type="HOGENOM" id="CLU_2450530_0_0_7"/>
<comment type="caution">
    <text evidence="2">The sequence shown here is derived from an EMBL/GenBank/DDBJ whole genome shotgun (WGS) entry which is preliminary data.</text>
</comment>
<dbReference type="STRING" id="1357399.HMPREF2087_00255"/>
<dbReference type="PATRIC" id="fig|1357399.3.peg.267"/>
<feature type="region of interest" description="Disordered" evidence="1">
    <location>
        <begin position="51"/>
        <end position="89"/>
    </location>
</feature>
<evidence type="ECO:0000313" key="2">
    <source>
        <dbReference type="EMBL" id="ETD27343.1"/>
    </source>
</evidence>
<dbReference type="Proteomes" id="UP000018688">
    <property type="component" value="Unassembled WGS sequence"/>
</dbReference>
<evidence type="ECO:0000256" key="1">
    <source>
        <dbReference type="SAM" id="MobiDB-lite"/>
    </source>
</evidence>
<dbReference type="RefSeq" id="WP_023929163.1">
    <property type="nucleotide sequence ID" value="NZ_KI669458.1"/>
</dbReference>
<dbReference type="EMBL" id="AZJJ01000001">
    <property type="protein sequence ID" value="ETD27343.1"/>
    <property type="molecule type" value="Genomic_DNA"/>
</dbReference>
<gene>
    <name evidence="2" type="ORF">HMPREF2087_00255</name>
</gene>
<proteinExistence type="predicted"/>
<accession>V8CIV0</accession>
<dbReference type="AlphaFoldDB" id="V8CIV0"/>
<evidence type="ECO:0000313" key="3">
    <source>
        <dbReference type="Proteomes" id="UP000018688"/>
    </source>
</evidence>